<dbReference type="GO" id="GO:0004222">
    <property type="term" value="F:metalloendopeptidase activity"/>
    <property type="evidence" value="ECO:0007669"/>
    <property type="project" value="InterPro"/>
</dbReference>
<protein>
    <submittedName>
        <fullName evidence="15">Peptidase M12B domain-containing protein</fullName>
    </submittedName>
</protein>
<dbReference type="GO" id="GO:0031012">
    <property type="term" value="C:extracellular matrix"/>
    <property type="evidence" value="ECO:0007669"/>
    <property type="project" value="TreeGrafter"/>
</dbReference>
<evidence type="ECO:0000256" key="7">
    <source>
        <dbReference type="ARBA" id="ARBA00023049"/>
    </source>
</evidence>
<dbReference type="Gene3D" id="2.20.100.10">
    <property type="entry name" value="Thrombospondin type-1 (TSP1) repeat"/>
    <property type="match status" value="7"/>
</dbReference>
<evidence type="ECO:0000256" key="12">
    <source>
        <dbReference type="SAM" id="SignalP"/>
    </source>
</evidence>
<evidence type="ECO:0000313" key="15">
    <source>
        <dbReference type="WBParaSite" id="TMUE_3000012002.1"/>
    </source>
</evidence>
<keyword evidence="3" id="KW-0645">Protease</keyword>
<feature type="binding site" evidence="10">
    <location>
        <position position="397"/>
    </location>
    <ligand>
        <name>Zn(2+)</name>
        <dbReference type="ChEBI" id="CHEBI:29105"/>
        <note>catalytic</note>
    </ligand>
</feature>
<dbReference type="WBParaSite" id="TMUE_3000012002.1">
    <property type="protein sequence ID" value="TMUE_3000012002.1"/>
    <property type="gene ID" value="WBGene00293249"/>
</dbReference>
<keyword evidence="5" id="KW-0378">Hydrolase</keyword>
<evidence type="ECO:0000259" key="13">
    <source>
        <dbReference type="PROSITE" id="PS50215"/>
    </source>
</evidence>
<feature type="domain" description="Peptidase M12B" evidence="13">
    <location>
        <begin position="246"/>
        <end position="443"/>
    </location>
</feature>
<dbReference type="Pfam" id="PF25379">
    <property type="entry name" value="Adt-1"/>
    <property type="match status" value="1"/>
</dbReference>
<feature type="chain" id="PRO_5024421083" evidence="12">
    <location>
        <begin position="20"/>
        <end position="1138"/>
    </location>
</feature>
<dbReference type="PROSITE" id="PS50092">
    <property type="entry name" value="TSP1"/>
    <property type="match status" value="8"/>
</dbReference>
<accession>A0A5S6QYL3</accession>
<dbReference type="Gene3D" id="3.40.390.10">
    <property type="entry name" value="Collagenase (Catalytic Domain)"/>
    <property type="match status" value="1"/>
</dbReference>
<dbReference type="InterPro" id="IPR024079">
    <property type="entry name" value="MetalloPept_cat_dom_sf"/>
</dbReference>
<proteinExistence type="predicted"/>
<keyword evidence="4 10" id="KW-0479">Metal-binding</keyword>
<comment type="caution">
    <text evidence="10">Lacks conserved residue(s) required for the propagation of feature annotation.</text>
</comment>
<dbReference type="InterPro" id="IPR000884">
    <property type="entry name" value="TSP1_rpt"/>
</dbReference>
<dbReference type="InterPro" id="IPR050439">
    <property type="entry name" value="ADAMTS_ADAMTS-like"/>
</dbReference>
<feature type="active site" evidence="10">
    <location>
        <position position="398"/>
    </location>
</feature>
<feature type="binding site" evidence="10">
    <location>
        <position position="407"/>
    </location>
    <ligand>
        <name>Zn(2+)</name>
        <dbReference type="ChEBI" id="CHEBI:29105"/>
        <note>catalytic</note>
    </ligand>
</feature>
<organism evidence="14 15">
    <name type="scientific">Trichuris muris</name>
    <name type="common">Mouse whipworm</name>
    <dbReference type="NCBI Taxonomy" id="70415"/>
    <lineage>
        <taxon>Eukaryota</taxon>
        <taxon>Metazoa</taxon>
        <taxon>Ecdysozoa</taxon>
        <taxon>Nematoda</taxon>
        <taxon>Enoplea</taxon>
        <taxon>Dorylaimia</taxon>
        <taxon>Trichinellida</taxon>
        <taxon>Trichuridae</taxon>
        <taxon>Trichuris</taxon>
    </lineage>
</organism>
<evidence type="ECO:0000256" key="6">
    <source>
        <dbReference type="ARBA" id="ARBA00022833"/>
    </source>
</evidence>
<reference evidence="15" key="1">
    <citation type="submission" date="2019-12" db="UniProtKB">
        <authorList>
            <consortium name="WormBaseParasite"/>
        </authorList>
    </citation>
    <scope>IDENTIFICATION</scope>
</reference>
<dbReference type="STRING" id="70415.A0A5S6QYL3"/>
<evidence type="ECO:0000256" key="9">
    <source>
        <dbReference type="ARBA" id="ARBA00023180"/>
    </source>
</evidence>
<keyword evidence="12" id="KW-0732">Signal</keyword>
<evidence type="ECO:0000256" key="5">
    <source>
        <dbReference type="ARBA" id="ARBA00022801"/>
    </source>
</evidence>
<evidence type="ECO:0000256" key="2">
    <source>
        <dbReference type="ARBA" id="ARBA00022525"/>
    </source>
</evidence>
<evidence type="ECO:0000256" key="10">
    <source>
        <dbReference type="PROSITE-ProRule" id="PRU00276"/>
    </source>
</evidence>
<evidence type="ECO:0000313" key="14">
    <source>
        <dbReference type="Proteomes" id="UP000046395"/>
    </source>
</evidence>
<feature type="signal peptide" evidence="12">
    <location>
        <begin position="1"/>
        <end position="19"/>
    </location>
</feature>
<dbReference type="Pfam" id="PF01421">
    <property type="entry name" value="Reprolysin"/>
    <property type="match status" value="1"/>
</dbReference>
<dbReference type="InterPro" id="IPR041645">
    <property type="entry name" value="ADAMTS_CR_2"/>
</dbReference>
<dbReference type="PROSITE" id="PS50215">
    <property type="entry name" value="ADAM_MEPRO"/>
    <property type="match status" value="1"/>
</dbReference>
<dbReference type="Gene3D" id="3.40.1620.60">
    <property type="match status" value="1"/>
</dbReference>
<dbReference type="SMART" id="SM00209">
    <property type="entry name" value="TSP1"/>
    <property type="match status" value="7"/>
</dbReference>
<evidence type="ECO:0000256" key="11">
    <source>
        <dbReference type="SAM" id="MobiDB-lite"/>
    </source>
</evidence>
<dbReference type="Proteomes" id="UP000046395">
    <property type="component" value="Unassembled WGS sequence"/>
</dbReference>
<feature type="binding site" evidence="10">
    <location>
        <position position="401"/>
    </location>
    <ligand>
        <name>Zn(2+)</name>
        <dbReference type="ChEBI" id="CHEBI:29105"/>
        <note>catalytic</note>
    </ligand>
</feature>
<comment type="subcellular location">
    <subcellularLocation>
        <location evidence="1">Secreted</location>
    </subcellularLocation>
</comment>
<dbReference type="GO" id="GO:0046872">
    <property type="term" value="F:metal ion binding"/>
    <property type="evidence" value="ECO:0007669"/>
    <property type="project" value="UniProtKB-KW"/>
</dbReference>
<evidence type="ECO:0000256" key="4">
    <source>
        <dbReference type="ARBA" id="ARBA00022723"/>
    </source>
</evidence>
<evidence type="ECO:0000256" key="8">
    <source>
        <dbReference type="ARBA" id="ARBA00023157"/>
    </source>
</evidence>
<keyword evidence="2" id="KW-0964">Secreted</keyword>
<keyword evidence="14" id="KW-1185">Reference proteome</keyword>
<evidence type="ECO:0000256" key="1">
    <source>
        <dbReference type="ARBA" id="ARBA00004613"/>
    </source>
</evidence>
<sequence>MGQLTMLFFFASLISSSWSRLSRLTKSEDTLSPVRNYTLLRRLYGPLDGEQLREVFGVRDKEIIPDHVLIIPEANVDRSKKLHSVRLRGLSGRINLRVRTTAKHSVFTPDVLVVNRHYNYTSVEIGSKRTSCAHYAVEEADIYGLLSLCDHQWRGTLVVNGDLYTLLPLPEGQVTLDDILTNHGRPAGDSKPHVLYKRSAFMPDSPSFCGVDTSFERTMMDDPMKIRKVPGAGALQNPVVMHPEKLVMELAIFVDNELWLKYSRKYGAAADEKLTDFMNTVIHHVQILYQDPSISPQLEFSVVRFEVFKLQPKALKGPKHDHGNALSYLNAFCKYQFYLGGKRRWDFALLFSGYDIHRPPSDRTISGIARLYGVCDPLNSCLLAEGTDFSSVYITTHEIGHGLGMLHDEPYCPSSYIMSGSLGAGKVHWSRCSNRSFQTYLKKLNYHRKNCLNSAQFPPGPVNTTLLPGQKYSADEQCQMVHGTDYNRVKTSERVNEGICHMLWCGQNNWGRIITSHPALEGTSCAVGKYCRGGKCVPDRSRNPPKVVNGAWSSWKQVSCSSCSCPPIMSSLGILKSERTCTNPAPENGGADCSGSSHRAIVCSRHCAKPPIAEVVSAKAYTNRICAGHRQRLNDAAINGIGVQLTRFSSRACKVFCEINVTNADSINFRFFGDWMPDGSPCGDNHYCISGRCLPLDCRGSALVLSPTDCPTESESCQLEPKKPVERIPTISNSIVDNSSDKDTSSYEDKAAQPGETRDKVTDLPSNDILPSWSPWSAWSDCSASCGEGVKTRGRTCWRGHCDGEAIDQDSCRLQPCIEARSIDLKDPLWSSWGEWTPCSTTCGTGARARYRKCIIGNCPGSYNEVQQCEMPACGHWMTWSAWSECSATCGVGVRRRSRVCDGSRCPGEHEQSFMCHEKACDFGAEWSSWSAWSSCSVSCGMGERQRRRTCRGNKCSGIATMSEQCKLAECAAWASWGLWSGCSRSTGLRVRNRQCYGLGSCTGHSTESEHCSAFVNPNGWTEWSAWSECSRTCGVGFRRRYRTCLGTREMCPGDFKTFETCHLRECPQEEHFQNIGPLIIGNGWPQNTGNEYGWSQWSHCVGRCGTGIRKRLRLCRGPSCPASVLSESQYCQLPPCG</sequence>
<keyword evidence="9" id="KW-0325">Glycoprotein</keyword>
<dbReference type="Pfam" id="PF00090">
    <property type="entry name" value="TSP_1"/>
    <property type="match status" value="7"/>
</dbReference>
<dbReference type="SUPFAM" id="SSF82895">
    <property type="entry name" value="TSP-1 type 1 repeat"/>
    <property type="match status" value="6"/>
</dbReference>
<name>A0A5S6QYL3_TRIMR</name>
<dbReference type="SUPFAM" id="SSF55486">
    <property type="entry name" value="Metalloproteases ('zincins'), catalytic domain"/>
    <property type="match status" value="1"/>
</dbReference>
<keyword evidence="6 10" id="KW-0862">Zinc</keyword>
<feature type="region of interest" description="Disordered" evidence="11">
    <location>
        <begin position="728"/>
        <end position="766"/>
    </location>
</feature>
<keyword evidence="8" id="KW-1015">Disulfide bond</keyword>
<dbReference type="GO" id="GO:0030198">
    <property type="term" value="P:extracellular matrix organization"/>
    <property type="evidence" value="ECO:0007669"/>
    <property type="project" value="TreeGrafter"/>
</dbReference>
<dbReference type="GO" id="GO:0005576">
    <property type="term" value="C:extracellular region"/>
    <property type="evidence" value="ECO:0007669"/>
    <property type="project" value="UniProtKB-SubCell"/>
</dbReference>
<dbReference type="InterPro" id="IPR036383">
    <property type="entry name" value="TSP1_rpt_sf"/>
</dbReference>
<dbReference type="PANTHER" id="PTHR13723:SF291">
    <property type="entry name" value="PEPTIDASE M12B DOMAIN-CONTAINING PROTEIN"/>
    <property type="match status" value="1"/>
</dbReference>
<keyword evidence="7" id="KW-0482">Metalloprotease</keyword>
<dbReference type="InterPro" id="IPR001590">
    <property type="entry name" value="Peptidase_M12B"/>
</dbReference>
<dbReference type="Pfam" id="PF17771">
    <property type="entry name" value="ADAMTS_CR_2"/>
    <property type="match status" value="1"/>
</dbReference>
<dbReference type="InterPro" id="IPR057401">
    <property type="entry name" value="Adt-1/2-like_dom"/>
</dbReference>
<dbReference type="PANTHER" id="PTHR13723">
    <property type="entry name" value="ADAMTS A DISINTEGRIN AND METALLOPROTEASE WITH THROMBOSPONDIN MOTIFS PROTEASE"/>
    <property type="match status" value="1"/>
</dbReference>
<feature type="compositionally biased region" description="Basic and acidic residues" evidence="11">
    <location>
        <begin position="739"/>
        <end position="762"/>
    </location>
</feature>
<evidence type="ECO:0000256" key="3">
    <source>
        <dbReference type="ARBA" id="ARBA00022670"/>
    </source>
</evidence>
<dbReference type="AlphaFoldDB" id="A0A5S6QYL3"/>
<dbReference type="GO" id="GO:0006508">
    <property type="term" value="P:proteolysis"/>
    <property type="evidence" value="ECO:0007669"/>
    <property type="project" value="UniProtKB-KW"/>
</dbReference>